<dbReference type="Gene3D" id="1.25.10.10">
    <property type="entry name" value="Leucine-rich Repeat Variant"/>
    <property type="match status" value="1"/>
</dbReference>
<evidence type="ECO:0008006" key="5">
    <source>
        <dbReference type="Google" id="ProtNLM"/>
    </source>
</evidence>
<evidence type="ECO:0000313" key="4">
    <source>
        <dbReference type="Proteomes" id="UP000026915"/>
    </source>
</evidence>
<dbReference type="STRING" id="3641.A0A061F512"/>
<dbReference type="SUPFAM" id="SSF48371">
    <property type="entry name" value="ARM repeat"/>
    <property type="match status" value="1"/>
</dbReference>
<dbReference type="PROSITE" id="PS50176">
    <property type="entry name" value="ARM_REPEAT"/>
    <property type="match status" value="1"/>
</dbReference>
<dbReference type="Gramene" id="EOY12111">
    <property type="protein sequence ID" value="EOY12111"/>
    <property type="gene ID" value="TCM_030711"/>
</dbReference>
<dbReference type="eggNOG" id="KOG4224">
    <property type="taxonomic scope" value="Eukaryota"/>
</dbReference>
<sequence>MIDAAYLWGFINSLFSVPNVINSICIQPPVAPLNLGNTLGVISTQIDYLGHVAQAGAIPLLAELLQGPDPLGWDVAENALCLLALNEENAVSIADHLSEDSDVRGTAAGAISQLSYNKADRGAIIETGAVNHFVELLDDDSEESRIEQHTRDPDLV</sequence>
<organism evidence="3 4">
    <name type="scientific">Theobroma cacao</name>
    <name type="common">Cacao</name>
    <name type="synonym">Cocoa</name>
    <dbReference type="NCBI Taxonomy" id="3641"/>
    <lineage>
        <taxon>Eukaryota</taxon>
        <taxon>Viridiplantae</taxon>
        <taxon>Streptophyta</taxon>
        <taxon>Embryophyta</taxon>
        <taxon>Tracheophyta</taxon>
        <taxon>Spermatophyta</taxon>
        <taxon>Magnoliopsida</taxon>
        <taxon>eudicotyledons</taxon>
        <taxon>Gunneridae</taxon>
        <taxon>Pentapetalae</taxon>
        <taxon>rosids</taxon>
        <taxon>malvids</taxon>
        <taxon>Malvales</taxon>
        <taxon>Malvaceae</taxon>
        <taxon>Byttnerioideae</taxon>
        <taxon>Theobroma</taxon>
    </lineage>
</organism>
<dbReference type="Proteomes" id="UP000026915">
    <property type="component" value="Chromosome 7"/>
</dbReference>
<gene>
    <name evidence="3" type="ORF">TCM_030711</name>
</gene>
<proteinExistence type="predicted"/>
<keyword evidence="1" id="KW-0677">Repeat</keyword>
<dbReference type="AlphaFoldDB" id="A0A061F512"/>
<protein>
    <recommendedName>
        <fullName evidence="5">ARM repeat superfamily protein</fullName>
    </recommendedName>
</protein>
<reference evidence="3 4" key="1">
    <citation type="journal article" date="2013" name="Genome Biol.">
        <title>The genome sequence of the most widely cultivated cacao type and its use to identify candidate genes regulating pod color.</title>
        <authorList>
            <person name="Motamayor J.C."/>
            <person name="Mockaitis K."/>
            <person name="Schmutz J."/>
            <person name="Haiminen N."/>
            <person name="Iii D.L."/>
            <person name="Cornejo O."/>
            <person name="Findley S.D."/>
            <person name="Zheng P."/>
            <person name="Utro F."/>
            <person name="Royaert S."/>
            <person name="Saski C."/>
            <person name="Jenkins J."/>
            <person name="Podicheti R."/>
            <person name="Zhao M."/>
            <person name="Scheffler B.E."/>
            <person name="Stack J.C."/>
            <person name="Feltus F.A."/>
            <person name="Mustiga G.M."/>
            <person name="Amores F."/>
            <person name="Phillips W."/>
            <person name="Marelli J.P."/>
            <person name="May G.D."/>
            <person name="Shapiro H."/>
            <person name="Ma J."/>
            <person name="Bustamante C.D."/>
            <person name="Schnell R.J."/>
            <person name="Main D."/>
            <person name="Gilbert D."/>
            <person name="Parida L."/>
            <person name="Kuhn D.N."/>
        </authorList>
    </citation>
    <scope>NUCLEOTIDE SEQUENCE [LARGE SCALE GENOMIC DNA]</scope>
    <source>
        <strain evidence="4">cv. Matina 1-6</strain>
    </source>
</reference>
<dbReference type="InterPro" id="IPR016024">
    <property type="entry name" value="ARM-type_fold"/>
</dbReference>
<dbReference type="InterPro" id="IPR011989">
    <property type="entry name" value="ARM-like"/>
</dbReference>
<dbReference type="InterPro" id="IPR000225">
    <property type="entry name" value="Armadillo"/>
</dbReference>
<accession>A0A061F512</accession>
<dbReference type="HOGENOM" id="CLU_1689877_0_0_1"/>
<name>A0A061F512_THECC</name>
<dbReference type="EMBL" id="CM001885">
    <property type="protein sequence ID" value="EOY12111.1"/>
    <property type="molecule type" value="Genomic_DNA"/>
</dbReference>
<evidence type="ECO:0000313" key="3">
    <source>
        <dbReference type="EMBL" id="EOY12111.1"/>
    </source>
</evidence>
<evidence type="ECO:0000256" key="2">
    <source>
        <dbReference type="PROSITE-ProRule" id="PRU00259"/>
    </source>
</evidence>
<feature type="repeat" description="ARM" evidence="2">
    <location>
        <begin position="56"/>
        <end position="129"/>
    </location>
</feature>
<dbReference type="InParanoid" id="A0A061F512"/>
<evidence type="ECO:0000256" key="1">
    <source>
        <dbReference type="ARBA" id="ARBA00022737"/>
    </source>
</evidence>
<keyword evidence="4" id="KW-1185">Reference proteome</keyword>